<sequence>MPVPPRPLPPDLLRPAVDDVPQRLAPCPGDGGVATVHALREAGVSPRRMRASDLTAPGRGLRAQADAPPGRLELLRALQDVGPRELVFSHDTAAWIWGMWVPCSLAGHEPVHVSVPAGAPSRPRRRGVVGHRLAEAADTVRCAGLPVTSPAWTWTDLATRLVPWGRPETVPQRVEERAIEDLIVAGESLLQTPHGASGRREPREHPRCTRAELAEVVTRRRNVRGVRLLRAAVDGLRAGSGSPAESRLRLRLVAAGFPEPVMNAPVVLPDGSWLMPDLVWRELRICLEYEGDHHRTDAAQFRADIRRVRRLEAAGWICLRVTADVWTPAGFGALLADLRGALARRGVRI</sequence>
<dbReference type="EMBL" id="JACHNA010000001">
    <property type="protein sequence ID" value="MBB4735977.1"/>
    <property type="molecule type" value="Genomic_DNA"/>
</dbReference>
<dbReference type="RefSeq" id="WP_184241544.1">
    <property type="nucleotide sequence ID" value="NZ_JACHNA010000001.1"/>
</dbReference>
<comment type="caution">
    <text evidence="1">The sequence shown here is derived from an EMBL/GenBank/DDBJ whole genome shotgun (WGS) entry which is preliminary data.</text>
</comment>
<protein>
    <recommendedName>
        <fullName evidence="3">DUF559 domain-containing protein</fullName>
    </recommendedName>
</protein>
<dbReference type="InterPro" id="IPR011335">
    <property type="entry name" value="Restrct_endonuc-II-like"/>
</dbReference>
<gene>
    <name evidence="1" type="ORF">HDA30_001485</name>
</gene>
<proteinExistence type="predicted"/>
<dbReference type="Proteomes" id="UP000540191">
    <property type="component" value="Unassembled WGS sequence"/>
</dbReference>
<organism evidence="1 2">
    <name type="scientific">Micrococcus cohnii</name>
    <dbReference type="NCBI Taxonomy" id="993416"/>
    <lineage>
        <taxon>Bacteria</taxon>
        <taxon>Bacillati</taxon>
        <taxon>Actinomycetota</taxon>
        <taxon>Actinomycetes</taxon>
        <taxon>Micrococcales</taxon>
        <taxon>Micrococcaceae</taxon>
        <taxon>Micrococcus</taxon>
    </lineage>
</organism>
<name>A0A7W7M3T5_9MICC</name>
<reference evidence="1 2" key="1">
    <citation type="submission" date="2020-08" db="EMBL/GenBank/DDBJ databases">
        <title>Sequencing the genomes of 1000 actinobacteria strains.</title>
        <authorList>
            <person name="Klenk H.-P."/>
        </authorList>
    </citation>
    <scope>NUCLEOTIDE SEQUENCE [LARGE SCALE GENOMIC DNA]</scope>
    <source>
        <strain evidence="1 2">DSM 23974</strain>
    </source>
</reference>
<dbReference type="AlphaFoldDB" id="A0A7W7M3T5"/>
<accession>A0A7W7M3T5</accession>
<evidence type="ECO:0008006" key="3">
    <source>
        <dbReference type="Google" id="ProtNLM"/>
    </source>
</evidence>
<keyword evidence="2" id="KW-1185">Reference proteome</keyword>
<evidence type="ECO:0000313" key="1">
    <source>
        <dbReference type="EMBL" id="MBB4735977.1"/>
    </source>
</evidence>
<dbReference type="SUPFAM" id="SSF52980">
    <property type="entry name" value="Restriction endonuclease-like"/>
    <property type="match status" value="1"/>
</dbReference>
<evidence type="ECO:0000313" key="2">
    <source>
        <dbReference type="Proteomes" id="UP000540191"/>
    </source>
</evidence>